<organism evidence="1 2">
    <name type="scientific">Flavobacterium succinicans</name>
    <dbReference type="NCBI Taxonomy" id="29536"/>
    <lineage>
        <taxon>Bacteria</taxon>
        <taxon>Pseudomonadati</taxon>
        <taxon>Bacteroidota</taxon>
        <taxon>Flavobacteriia</taxon>
        <taxon>Flavobacteriales</taxon>
        <taxon>Flavobacteriaceae</taxon>
        <taxon>Flavobacterium</taxon>
    </lineage>
</organism>
<name>A0A199XS92_9FLAO</name>
<comment type="caution">
    <text evidence="1">The sequence shown here is derived from an EMBL/GenBank/DDBJ whole genome shotgun (WGS) entry which is preliminary data.</text>
</comment>
<keyword evidence="2" id="KW-1185">Reference proteome</keyword>
<dbReference type="EMBL" id="JMTM01000042">
    <property type="protein sequence ID" value="OAZ04121.1"/>
    <property type="molecule type" value="Genomic_DNA"/>
</dbReference>
<proteinExistence type="predicted"/>
<dbReference type="AlphaFoldDB" id="A0A199XS92"/>
<sequence>MPAGVPAFTSTEPSLLKVNPVGTLIGVKLTRSYVVGVNTIPFNTSFINTLSIVFPVTLLIKCIPSFEAITSLITGIVIVAGAIAKAPLSSVAENRNVSFPEKAPLGS</sequence>
<evidence type="ECO:0000313" key="1">
    <source>
        <dbReference type="EMBL" id="OAZ04121.1"/>
    </source>
</evidence>
<dbReference type="Proteomes" id="UP000093807">
    <property type="component" value="Unassembled WGS sequence"/>
</dbReference>
<gene>
    <name evidence="1" type="ORF">FLB_14870</name>
</gene>
<evidence type="ECO:0000313" key="2">
    <source>
        <dbReference type="Proteomes" id="UP000093807"/>
    </source>
</evidence>
<protein>
    <submittedName>
        <fullName evidence="1">Uncharacterized protein</fullName>
    </submittedName>
</protein>
<reference evidence="1 2" key="1">
    <citation type="submission" date="2016-06" db="EMBL/GenBank/DDBJ databases">
        <title>Draft genome sequence of Flavobacterium succinicans strain DD5b.</title>
        <authorList>
            <person name="Poehlein A."/>
            <person name="Daniel R."/>
            <person name="Simeonova D.D."/>
        </authorList>
    </citation>
    <scope>NUCLEOTIDE SEQUENCE [LARGE SCALE GENOMIC DNA]</scope>
    <source>
        <strain evidence="1 2">DD5b</strain>
    </source>
</reference>
<accession>A0A199XS92</accession>